<gene>
    <name evidence="8" type="ORF">GCM10008956_09850</name>
</gene>
<feature type="transmembrane region" description="Helical" evidence="6">
    <location>
        <begin position="149"/>
        <end position="169"/>
    </location>
</feature>
<reference evidence="9" key="1">
    <citation type="journal article" date="2019" name="Int. J. Syst. Evol. Microbiol.">
        <title>The Global Catalogue of Microorganisms (GCM) 10K type strain sequencing project: providing services to taxonomists for standard genome sequencing and annotation.</title>
        <authorList>
            <consortium name="The Broad Institute Genomics Platform"/>
            <consortium name="The Broad Institute Genome Sequencing Center for Infectious Disease"/>
            <person name="Wu L."/>
            <person name="Ma J."/>
        </authorList>
    </citation>
    <scope>NUCLEOTIDE SEQUENCE [LARGE SCALE GENOMIC DNA]</scope>
    <source>
        <strain evidence="9">JCM 31047</strain>
    </source>
</reference>
<keyword evidence="3 6" id="KW-0812">Transmembrane</keyword>
<comment type="caution">
    <text evidence="8">The sequence shown here is derived from an EMBL/GenBank/DDBJ whole genome shotgun (WGS) entry which is preliminary data.</text>
</comment>
<dbReference type="Proteomes" id="UP000600547">
    <property type="component" value="Unassembled WGS sequence"/>
</dbReference>
<dbReference type="InterPro" id="IPR032816">
    <property type="entry name" value="VTT_dom"/>
</dbReference>
<dbReference type="Pfam" id="PF09335">
    <property type="entry name" value="VTT_dom"/>
    <property type="match status" value="1"/>
</dbReference>
<dbReference type="EMBL" id="BMQG01000002">
    <property type="protein sequence ID" value="GGM35434.1"/>
    <property type="molecule type" value="Genomic_DNA"/>
</dbReference>
<evidence type="ECO:0000259" key="7">
    <source>
        <dbReference type="Pfam" id="PF09335"/>
    </source>
</evidence>
<comment type="subcellular location">
    <subcellularLocation>
        <location evidence="1 6">Cell membrane</location>
        <topology evidence="1 6">Multi-pass membrane protein</topology>
    </subcellularLocation>
</comment>
<feature type="transmembrane region" description="Helical" evidence="6">
    <location>
        <begin position="176"/>
        <end position="195"/>
    </location>
</feature>
<dbReference type="PANTHER" id="PTHR12677">
    <property type="entry name" value="GOLGI APPARATUS MEMBRANE PROTEIN TVP38-RELATED"/>
    <property type="match status" value="1"/>
</dbReference>
<comment type="similarity">
    <text evidence="6">Belongs to the TVP38/TMEM64 family.</text>
</comment>
<keyword evidence="5 6" id="KW-0472">Membrane</keyword>
<evidence type="ECO:0000256" key="6">
    <source>
        <dbReference type="RuleBase" id="RU366058"/>
    </source>
</evidence>
<keyword evidence="4 6" id="KW-1133">Transmembrane helix</keyword>
<protein>
    <recommendedName>
        <fullName evidence="6">TVP38/TMEM64 family membrane protein</fullName>
    </recommendedName>
</protein>
<dbReference type="InterPro" id="IPR015414">
    <property type="entry name" value="TMEM64"/>
</dbReference>
<evidence type="ECO:0000256" key="3">
    <source>
        <dbReference type="ARBA" id="ARBA00022692"/>
    </source>
</evidence>
<proteinExistence type="inferred from homology"/>
<evidence type="ECO:0000256" key="5">
    <source>
        <dbReference type="ARBA" id="ARBA00023136"/>
    </source>
</evidence>
<accession>A0A8H9GN24</accession>
<feature type="transmembrane region" description="Helical" evidence="6">
    <location>
        <begin position="201"/>
        <end position="222"/>
    </location>
</feature>
<feature type="transmembrane region" description="Helical" evidence="6">
    <location>
        <begin position="99"/>
        <end position="116"/>
    </location>
</feature>
<organism evidence="8 9">
    <name type="scientific">Deinococcus arenae</name>
    <dbReference type="NCBI Taxonomy" id="1452751"/>
    <lineage>
        <taxon>Bacteria</taxon>
        <taxon>Thermotogati</taxon>
        <taxon>Deinococcota</taxon>
        <taxon>Deinococci</taxon>
        <taxon>Deinococcales</taxon>
        <taxon>Deinococcaceae</taxon>
        <taxon>Deinococcus</taxon>
    </lineage>
</organism>
<sequence length="232" mass="24498">MTAARQPPRSLRWLILGAALALLIGVGLLPDVRAFLGTAFAALTSRDPAVTRAFVDGLGWAGPLALIAGFVLQAVLPVLPALVLTAVTARAYGPYEGFLIVYLGTLLGAAAGYWLGRALGNALIRTLVGERTRLKVHEFTERHGTQGVLMIRLMPILSADVMNLVAGAARMEFRPFMLATAAGALPVTALVVWLSESGERLLWGMVILSVVVAGVAAGRALIRRRRAARGLG</sequence>
<dbReference type="RefSeq" id="WP_110829564.1">
    <property type="nucleotide sequence ID" value="NZ_BMQG01000002.1"/>
</dbReference>
<name>A0A8H9GN24_9DEIO</name>
<keyword evidence="9" id="KW-1185">Reference proteome</keyword>
<evidence type="ECO:0000256" key="4">
    <source>
        <dbReference type="ARBA" id="ARBA00022989"/>
    </source>
</evidence>
<evidence type="ECO:0000313" key="8">
    <source>
        <dbReference type="EMBL" id="GGM35434.1"/>
    </source>
</evidence>
<dbReference type="GO" id="GO:0005886">
    <property type="term" value="C:plasma membrane"/>
    <property type="evidence" value="ECO:0007669"/>
    <property type="project" value="UniProtKB-SubCell"/>
</dbReference>
<evidence type="ECO:0000256" key="2">
    <source>
        <dbReference type="ARBA" id="ARBA00022475"/>
    </source>
</evidence>
<dbReference type="PANTHER" id="PTHR12677:SF59">
    <property type="entry name" value="GOLGI APPARATUS MEMBRANE PROTEIN TVP38-RELATED"/>
    <property type="match status" value="1"/>
</dbReference>
<dbReference type="AlphaFoldDB" id="A0A8H9GN24"/>
<keyword evidence="2 6" id="KW-1003">Cell membrane</keyword>
<feature type="domain" description="VTT" evidence="7">
    <location>
        <begin position="79"/>
        <end position="194"/>
    </location>
</feature>
<evidence type="ECO:0000256" key="1">
    <source>
        <dbReference type="ARBA" id="ARBA00004651"/>
    </source>
</evidence>
<feature type="transmembrane region" description="Helical" evidence="6">
    <location>
        <begin position="65"/>
        <end position="87"/>
    </location>
</feature>
<evidence type="ECO:0000313" key="9">
    <source>
        <dbReference type="Proteomes" id="UP000600547"/>
    </source>
</evidence>